<organism evidence="1 2">
    <name type="scientific">Methylorubrum extorquens</name>
    <name type="common">Methylobacterium dichloromethanicum</name>
    <name type="synonym">Methylobacterium extorquens</name>
    <dbReference type="NCBI Taxonomy" id="408"/>
    <lineage>
        <taxon>Bacteria</taxon>
        <taxon>Pseudomonadati</taxon>
        <taxon>Pseudomonadota</taxon>
        <taxon>Alphaproteobacteria</taxon>
        <taxon>Hyphomicrobiales</taxon>
        <taxon>Methylobacteriaceae</taxon>
        <taxon>Methylorubrum</taxon>
    </lineage>
</organism>
<name>A0A2N9AYK5_METEX</name>
<accession>A0A2N9AYK5</accession>
<evidence type="ECO:0000313" key="1">
    <source>
        <dbReference type="EMBL" id="SOR32405.1"/>
    </source>
</evidence>
<dbReference type="Proteomes" id="UP000233769">
    <property type="component" value="Chromosome tk0001"/>
</dbReference>
<reference evidence="2" key="1">
    <citation type="submission" date="2017-10" db="EMBL/GenBank/DDBJ databases">
        <authorList>
            <person name="Regsiter A."/>
            <person name="William W."/>
        </authorList>
    </citation>
    <scope>NUCLEOTIDE SEQUENCE [LARGE SCALE GENOMIC DNA]</scope>
</reference>
<dbReference type="EMBL" id="LT962688">
    <property type="protein sequence ID" value="SOR32405.1"/>
    <property type="molecule type" value="Genomic_DNA"/>
</dbReference>
<proteinExistence type="predicted"/>
<sequence length="33" mass="3382">MSKSTGSAAVSQTLDVQSEGLMVQSFLSSGNMC</sequence>
<evidence type="ECO:0000313" key="2">
    <source>
        <dbReference type="Proteomes" id="UP000233769"/>
    </source>
</evidence>
<protein>
    <submittedName>
        <fullName evidence="1">Uncharacterized protein</fullName>
    </submittedName>
</protein>
<gene>
    <name evidence="1" type="ORF">TK0001_5846</name>
</gene>
<dbReference type="AlphaFoldDB" id="A0A2N9AYK5"/>